<dbReference type="RefSeq" id="WP_205404984.1">
    <property type="nucleotide sequence ID" value="NZ_JAFFTA010000030.1"/>
</dbReference>
<dbReference type="Proteomes" id="UP000784064">
    <property type="component" value="Unassembled WGS sequence"/>
</dbReference>
<reference evidence="3" key="1">
    <citation type="submission" date="2021-01" db="EMBL/GenBank/DDBJ databases">
        <title>Stenotrophomonas maltophilia.</title>
        <authorList>
            <person name="Yu Y."/>
        </authorList>
    </citation>
    <scope>NUCLEOTIDE SEQUENCE [LARGE SCALE GENOMIC DNA]</scope>
    <source>
        <strain evidence="3">As-6</strain>
    </source>
</reference>
<dbReference type="EMBL" id="JAFFTA010000030">
    <property type="protein sequence ID" value="MBM9915197.1"/>
    <property type="molecule type" value="Genomic_DNA"/>
</dbReference>
<evidence type="ECO:0000313" key="4">
    <source>
        <dbReference type="Proteomes" id="UP000784064"/>
    </source>
</evidence>
<proteinExistence type="predicted"/>
<evidence type="ECO:0000313" key="2">
    <source>
        <dbReference type="EMBL" id="MBM9936627.1"/>
    </source>
</evidence>
<dbReference type="AlphaFoldDB" id="A0AAW4GMD3"/>
<keyword evidence="3" id="KW-1185">Reference proteome</keyword>
<comment type="caution">
    <text evidence="1">The sequence shown here is derived from an EMBL/GenBank/DDBJ whole genome shotgun (WGS) entry which is preliminary data.</text>
</comment>
<sequence length="119" mass="13257">MAEAEEIVVAKVLGVEMVDGAGRPVTDVKALTGPGLGNQIHLVLQVNEVLRPQKGGLRGTLRVPLWTMWHDSLAAARDRETGREWIFLLKRDGHQPVYPVDFQWPLQERGRIQALMASP</sequence>
<reference evidence="1" key="2">
    <citation type="submission" date="2021-01" db="EMBL/GenBank/DDBJ databases">
        <authorList>
            <person name="Yu Y."/>
        </authorList>
    </citation>
    <scope>NUCLEOTIDE SEQUENCE</scope>
    <source>
        <strain evidence="1">As-5</strain>
        <strain evidence="2">As-6</strain>
    </source>
</reference>
<evidence type="ECO:0000313" key="1">
    <source>
        <dbReference type="EMBL" id="MBM9915197.1"/>
    </source>
</evidence>
<dbReference type="EMBL" id="JAFFTB010000001">
    <property type="protein sequence ID" value="MBM9936627.1"/>
    <property type="molecule type" value="Genomic_DNA"/>
</dbReference>
<evidence type="ECO:0000313" key="3">
    <source>
        <dbReference type="Proteomes" id="UP000749453"/>
    </source>
</evidence>
<accession>A0AAW4GMD3</accession>
<protein>
    <submittedName>
        <fullName evidence="1">Uncharacterized protein</fullName>
    </submittedName>
</protein>
<dbReference type="Proteomes" id="UP000749453">
    <property type="component" value="Unassembled WGS sequence"/>
</dbReference>
<organism evidence="1 4">
    <name type="scientific">Stenotrophomonas lactitubi</name>
    <dbReference type="NCBI Taxonomy" id="2045214"/>
    <lineage>
        <taxon>Bacteria</taxon>
        <taxon>Pseudomonadati</taxon>
        <taxon>Pseudomonadota</taxon>
        <taxon>Gammaproteobacteria</taxon>
        <taxon>Lysobacterales</taxon>
        <taxon>Lysobacteraceae</taxon>
        <taxon>Stenotrophomonas</taxon>
    </lineage>
</organism>
<gene>
    <name evidence="1" type="ORF">JJW18_17100</name>
    <name evidence="2" type="ORF">JJW19_00585</name>
</gene>
<name>A0AAW4GMD3_9GAMM</name>